<evidence type="ECO:0000256" key="1">
    <source>
        <dbReference type="SAM" id="Phobius"/>
    </source>
</evidence>
<reference evidence="2" key="1">
    <citation type="submission" date="2020-05" db="EMBL/GenBank/DDBJ databases">
        <title>Mycena genomes resolve the evolution of fungal bioluminescence.</title>
        <authorList>
            <person name="Tsai I.J."/>
        </authorList>
    </citation>
    <scope>NUCLEOTIDE SEQUENCE</scope>
    <source>
        <strain evidence="2">110903Hualien_Pintung</strain>
    </source>
</reference>
<accession>A0A8H6SCP2</accession>
<sequence>MGLTFSSTQNTYIHHTHIDMKVVAMHKGDNASTTRGEPEGTVPGVIPAHLFGQYHLNHASRRLVLAAPSADPLHHKVNLIPTGRTLIAIMLFLLGVALSLWSGMESFGGA</sequence>
<evidence type="ECO:0000313" key="3">
    <source>
        <dbReference type="Proteomes" id="UP000613580"/>
    </source>
</evidence>
<organism evidence="2 3">
    <name type="scientific">Mycena chlorophos</name>
    <name type="common">Agaric fungus</name>
    <name type="synonym">Agaricus chlorophos</name>
    <dbReference type="NCBI Taxonomy" id="658473"/>
    <lineage>
        <taxon>Eukaryota</taxon>
        <taxon>Fungi</taxon>
        <taxon>Dikarya</taxon>
        <taxon>Basidiomycota</taxon>
        <taxon>Agaricomycotina</taxon>
        <taxon>Agaricomycetes</taxon>
        <taxon>Agaricomycetidae</taxon>
        <taxon>Agaricales</taxon>
        <taxon>Marasmiineae</taxon>
        <taxon>Mycenaceae</taxon>
        <taxon>Mycena</taxon>
    </lineage>
</organism>
<comment type="caution">
    <text evidence="2">The sequence shown here is derived from an EMBL/GenBank/DDBJ whole genome shotgun (WGS) entry which is preliminary data.</text>
</comment>
<protein>
    <submittedName>
        <fullName evidence="2">Uncharacterized protein</fullName>
    </submittedName>
</protein>
<feature type="transmembrane region" description="Helical" evidence="1">
    <location>
        <begin position="85"/>
        <end position="104"/>
    </location>
</feature>
<gene>
    <name evidence="2" type="ORF">HMN09_01134100</name>
</gene>
<name>A0A8H6SCP2_MYCCL</name>
<keyword evidence="3" id="KW-1185">Reference proteome</keyword>
<keyword evidence="1" id="KW-0472">Membrane</keyword>
<keyword evidence="1" id="KW-1133">Transmembrane helix</keyword>
<dbReference type="AlphaFoldDB" id="A0A8H6SCP2"/>
<keyword evidence="1" id="KW-0812">Transmembrane</keyword>
<dbReference type="EMBL" id="JACAZE010000018">
    <property type="protein sequence ID" value="KAF7295902.1"/>
    <property type="molecule type" value="Genomic_DNA"/>
</dbReference>
<evidence type="ECO:0000313" key="2">
    <source>
        <dbReference type="EMBL" id="KAF7295902.1"/>
    </source>
</evidence>
<dbReference type="Proteomes" id="UP000613580">
    <property type="component" value="Unassembled WGS sequence"/>
</dbReference>
<proteinExistence type="predicted"/>